<reference evidence="9 10" key="1">
    <citation type="submission" date="2023-05" db="EMBL/GenBank/DDBJ databases">
        <title>Sedimentitalea sp. nov. JM2-8.</title>
        <authorList>
            <person name="Huang J."/>
        </authorList>
    </citation>
    <scope>NUCLEOTIDE SEQUENCE [LARGE SCALE GENOMIC DNA]</scope>
    <source>
        <strain evidence="9 10">JM2-8</strain>
    </source>
</reference>
<feature type="domain" description="FAD-binding" evidence="8">
    <location>
        <begin position="4"/>
        <end position="344"/>
    </location>
</feature>
<dbReference type="PANTHER" id="PTHR43876:SF7">
    <property type="entry name" value="UBIQUINONE BIOSYNTHESIS MONOOXYGENASE COQ6, MITOCHONDRIAL"/>
    <property type="match status" value="1"/>
</dbReference>
<dbReference type="Gene3D" id="3.50.50.60">
    <property type="entry name" value="FAD/NAD(P)-binding domain"/>
    <property type="match status" value="2"/>
</dbReference>
<protein>
    <submittedName>
        <fullName evidence="9">FAD-dependent monooxygenase</fullName>
    </submittedName>
</protein>
<dbReference type="EMBL" id="JASNJE010000001">
    <property type="protein sequence ID" value="MDK3071572.1"/>
    <property type="molecule type" value="Genomic_DNA"/>
</dbReference>
<evidence type="ECO:0000256" key="6">
    <source>
        <dbReference type="ARBA" id="ARBA00023002"/>
    </source>
</evidence>
<evidence type="ECO:0000259" key="8">
    <source>
        <dbReference type="Pfam" id="PF01494"/>
    </source>
</evidence>
<dbReference type="NCBIfam" id="TIGR01988">
    <property type="entry name" value="Ubi-OHases"/>
    <property type="match status" value="1"/>
</dbReference>
<dbReference type="PROSITE" id="PS01304">
    <property type="entry name" value="UBIH"/>
    <property type="match status" value="1"/>
</dbReference>
<dbReference type="Proteomes" id="UP001227126">
    <property type="component" value="Unassembled WGS sequence"/>
</dbReference>
<evidence type="ECO:0000256" key="4">
    <source>
        <dbReference type="ARBA" id="ARBA00022630"/>
    </source>
</evidence>
<dbReference type="InterPro" id="IPR002938">
    <property type="entry name" value="FAD-bd"/>
</dbReference>
<dbReference type="Pfam" id="PF01494">
    <property type="entry name" value="FAD_binding_3"/>
    <property type="match status" value="1"/>
</dbReference>
<dbReference type="GO" id="GO:0004497">
    <property type="term" value="F:monooxygenase activity"/>
    <property type="evidence" value="ECO:0007669"/>
    <property type="project" value="UniProtKB-KW"/>
</dbReference>
<comment type="pathway">
    <text evidence="2">Cofactor biosynthesis; ubiquinone biosynthesis.</text>
</comment>
<keyword evidence="6" id="KW-0560">Oxidoreductase</keyword>
<organism evidence="9 10">
    <name type="scientific">Sedimentitalea xiamensis</name>
    <dbReference type="NCBI Taxonomy" id="3050037"/>
    <lineage>
        <taxon>Bacteria</taxon>
        <taxon>Pseudomonadati</taxon>
        <taxon>Pseudomonadota</taxon>
        <taxon>Alphaproteobacteria</taxon>
        <taxon>Rhodobacterales</taxon>
        <taxon>Paracoccaceae</taxon>
        <taxon>Sedimentitalea</taxon>
    </lineage>
</organism>
<dbReference type="InterPro" id="IPR051205">
    <property type="entry name" value="UbiH/COQ6_monooxygenase"/>
</dbReference>
<dbReference type="InterPro" id="IPR010971">
    <property type="entry name" value="UbiH/COQ6"/>
</dbReference>
<keyword evidence="4" id="KW-0285">Flavoprotein</keyword>
<dbReference type="InterPro" id="IPR036188">
    <property type="entry name" value="FAD/NAD-bd_sf"/>
</dbReference>
<evidence type="ECO:0000313" key="10">
    <source>
        <dbReference type="Proteomes" id="UP001227126"/>
    </source>
</evidence>
<proteinExistence type="inferred from homology"/>
<keyword evidence="5" id="KW-0274">FAD</keyword>
<name>A0ABT7F8Z4_9RHOB</name>
<sequence length="408" mass="43713">MTPETDIIIVGGGLNGPALALALAQTGHRVTVIDALPEAALADPAFDGRAYALALTSQKLLRAIGVWERTEDHAQPMFEIKVTDGHAGSGPSPFFMHFDHAEIEEGPMGYMVEDRHLRRALLGALDDAPLVTRINGRTVVAQSTGPASAGVTLYDGVEVTGRLLIGSDGRKSGTAARAGIKRTGWDYGQTALVCAIEHEKPHGGIAHQFFMPPGPLAILPLTGNRSSIVWSERTANALRIHALDDAGYIAELRPRFGAFLGDIALAGRRFTYPLNLTVANSFIADRLALVGDAAHGMHPIAGQGLNAGLRDVAALAETVALASRRGEDFGSRQVLERYQQWRRFDTTALVLATDAFNRLFSNDNPVLRLGRDLGMGLVNSLPGLRRGFIREAAGLTGDLPRLMLGKRI</sequence>
<evidence type="ECO:0000256" key="7">
    <source>
        <dbReference type="ARBA" id="ARBA00023033"/>
    </source>
</evidence>
<gene>
    <name evidence="9" type="ORF">QO034_00485</name>
</gene>
<keyword evidence="7 9" id="KW-0503">Monooxygenase</keyword>
<dbReference type="InterPro" id="IPR018168">
    <property type="entry name" value="Ubi_Hdrlase_CS"/>
</dbReference>
<keyword evidence="10" id="KW-1185">Reference proteome</keyword>
<dbReference type="PRINTS" id="PR00420">
    <property type="entry name" value="RNGMNOXGNASE"/>
</dbReference>
<accession>A0ABT7F8Z4</accession>
<evidence type="ECO:0000256" key="5">
    <source>
        <dbReference type="ARBA" id="ARBA00022827"/>
    </source>
</evidence>
<evidence type="ECO:0000313" key="9">
    <source>
        <dbReference type="EMBL" id="MDK3071572.1"/>
    </source>
</evidence>
<evidence type="ECO:0000256" key="3">
    <source>
        <dbReference type="ARBA" id="ARBA00005349"/>
    </source>
</evidence>
<comment type="cofactor">
    <cofactor evidence="1">
        <name>FAD</name>
        <dbReference type="ChEBI" id="CHEBI:57692"/>
    </cofactor>
</comment>
<dbReference type="SUPFAM" id="SSF51905">
    <property type="entry name" value="FAD/NAD(P)-binding domain"/>
    <property type="match status" value="1"/>
</dbReference>
<evidence type="ECO:0000256" key="1">
    <source>
        <dbReference type="ARBA" id="ARBA00001974"/>
    </source>
</evidence>
<comment type="caution">
    <text evidence="9">The sequence shown here is derived from an EMBL/GenBank/DDBJ whole genome shotgun (WGS) entry which is preliminary data.</text>
</comment>
<evidence type="ECO:0000256" key="2">
    <source>
        <dbReference type="ARBA" id="ARBA00004749"/>
    </source>
</evidence>
<comment type="similarity">
    <text evidence="3">Belongs to the UbiH/COQ6 family.</text>
</comment>
<dbReference type="PANTHER" id="PTHR43876">
    <property type="entry name" value="UBIQUINONE BIOSYNTHESIS MONOOXYGENASE COQ6, MITOCHONDRIAL"/>
    <property type="match status" value="1"/>
</dbReference>